<proteinExistence type="predicted"/>
<dbReference type="GO" id="GO:0006508">
    <property type="term" value="P:proteolysis"/>
    <property type="evidence" value="ECO:0007669"/>
    <property type="project" value="UniProtKB-KW"/>
</dbReference>
<dbReference type="RefSeq" id="WP_170039677.1">
    <property type="nucleotide sequence ID" value="NZ_JABDTL010000002.1"/>
</dbReference>
<dbReference type="Gene3D" id="3.30.750.44">
    <property type="match status" value="1"/>
</dbReference>
<dbReference type="GO" id="GO:0004252">
    <property type="term" value="F:serine-type endopeptidase activity"/>
    <property type="evidence" value="ECO:0007669"/>
    <property type="project" value="UniProtKB-EC"/>
</dbReference>
<evidence type="ECO:0000313" key="3">
    <source>
        <dbReference type="EMBL" id="MBB6069997.1"/>
    </source>
</evidence>
<protein>
    <submittedName>
        <fullName evidence="3">Carboxyl-terminal processing protease</fullName>
        <ecNumber evidence="3">3.4.21.102</ecNumber>
    </submittedName>
</protein>
<comment type="caution">
    <text evidence="3">The sequence shown here is derived from an EMBL/GenBank/DDBJ whole genome shotgun (WGS) entry which is preliminary data.</text>
</comment>
<dbReference type="AlphaFoldDB" id="A0A841GMY7"/>
<sequence>MKRTITAAACLLLAGCAGTAATARTPAPEARSLSPELAAATFDSTWSAVNRTFWDTTFNGVNWNAVRDTLRPRALAARSNPELRVVLSDMLHTLGQSHFGIIPGGEDAALAAGGPRAEGAPGEAGMEVRWDGARFLVTRVEPGGAADAAGIRTGYAIRSAGEIDAAHVATVVPRLPGGTDPHRAAFYAWGAMNGVLSGLAGDTLRVRGEDGAGRAVDAVLTLRPIAGQLARFGNLPPMAVRVEQDTLRSDGATVGVIRFNIWLPAAIGALDRAVNDLRGSDGIVIDLRGNVGGVGAMAPGWAGHFINRRDTLGAMITRRDTLQFVINPRLVNPAGERVQPYAGPVAVLTDEITGSTSEIFAGGLQALGRVRVFGATSAGQALPAAMPRLPNGDVLLHAIADMKGPGGVRWEARGVVPDAPAPVTRAALLAGGDPALDAAVAWIAEQNRSRARTR</sequence>
<dbReference type="Proteomes" id="UP000582837">
    <property type="component" value="Unassembled WGS sequence"/>
</dbReference>
<keyword evidence="3" id="KW-0378">Hydrolase</keyword>
<dbReference type="Gene3D" id="3.90.226.10">
    <property type="entry name" value="2-enoyl-CoA Hydratase, Chain A, domain 1"/>
    <property type="match status" value="1"/>
</dbReference>
<evidence type="ECO:0000259" key="2">
    <source>
        <dbReference type="SMART" id="SM00245"/>
    </source>
</evidence>
<dbReference type="GO" id="GO:0007165">
    <property type="term" value="P:signal transduction"/>
    <property type="evidence" value="ECO:0007669"/>
    <property type="project" value="TreeGrafter"/>
</dbReference>
<evidence type="ECO:0000256" key="1">
    <source>
        <dbReference type="SAM" id="SignalP"/>
    </source>
</evidence>
<dbReference type="Pfam" id="PF14684">
    <property type="entry name" value="Tricorn_C1"/>
    <property type="match status" value="1"/>
</dbReference>
<dbReference type="Gene3D" id="2.30.42.10">
    <property type="match status" value="1"/>
</dbReference>
<keyword evidence="4" id="KW-1185">Reference proteome</keyword>
<dbReference type="Pfam" id="PF03572">
    <property type="entry name" value="Peptidase_S41"/>
    <property type="match status" value="1"/>
</dbReference>
<keyword evidence="3" id="KW-0645">Protease</keyword>
<accession>A0A841GMY7</accession>
<dbReference type="InterPro" id="IPR029045">
    <property type="entry name" value="ClpP/crotonase-like_dom_sf"/>
</dbReference>
<dbReference type="PANTHER" id="PTHR32060:SF30">
    <property type="entry name" value="CARBOXY-TERMINAL PROCESSING PROTEASE CTPA"/>
    <property type="match status" value="1"/>
</dbReference>
<keyword evidence="1" id="KW-0732">Signal</keyword>
<dbReference type="EMBL" id="JACHIA010000003">
    <property type="protein sequence ID" value="MBB6069997.1"/>
    <property type="molecule type" value="Genomic_DNA"/>
</dbReference>
<evidence type="ECO:0000313" key="4">
    <source>
        <dbReference type="Proteomes" id="UP000582837"/>
    </source>
</evidence>
<reference evidence="3 4" key="1">
    <citation type="submission" date="2020-08" db="EMBL/GenBank/DDBJ databases">
        <title>Genomic Encyclopedia of Type Strains, Phase IV (KMG-IV): sequencing the most valuable type-strain genomes for metagenomic binning, comparative biology and taxonomic classification.</title>
        <authorList>
            <person name="Goeker M."/>
        </authorList>
    </citation>
    <scope>NUCLEOTIDE SEQUENCE [LARGE SCALE GENOMIC DNA]</scope>
    <source>
        <strain evidence="3 4">DSM 29007</strain>
    </source>
</reference>
<name>A0A841GMY7_9BACT</name>
<dbReference type="PANTHER" id="PTHR32060">
    <property type="entry name" value="TAIL-SPECIFIC PROTEASE"/>
    <property type="match status" value="1"/>
</dbReference>
<dbReference type="InterPro" id="IPR005151">
    <property type="entry name" value="Tail-specific_protease"/>
</dbReference>
<feature type="chain" id="PRO_5032641842" evidence="1">
    <location>
        <begin position="24"/>
        <end position="454"/>
    </location>
</feature>
<dbReference type="InterPro" id="IPR028204">
    <property type="entry name" value="Tricorn_C1"/>
</dbReference>
<dbReference type="EC" id="3.4.21.102" evidence="3"/>
<dbReference type="InterPro" id="IPR036034">
    <property type="entry name" value="PDZ_sf"/>
</dbReference>
<dbReference type="SUPFAM" id="SSF52096">
    <property type="entry name" value="ClpP/crotonase"/>
    <property type="match status" value="1"/>
</dbReference>
<dbReference type="CDD" id="cd07562">
    <property type="entry name" value="Peptidase_S41_TRI"/>
    <property type="match status" value="1"/>
</dbReference>
<feature type="signal peptide" evidence="1">
    <location>
        <begin position="1"/>
        <end position="23"/>
    </location>
</feature>
<dbReference type="GO" id="GO:0030288">
    <property type="term" value="C:outer membrane-bounded periplasmic space"/>
    <property type="evidence" value="ECO:0007669"/>
    <property type="project" value="TreeGrafter"/>
</dbReference>
<feature type="domain" description="Tail specific protease" evidence="2">
    <location>
        <begin position="222"/>
        <end position="422"/>
    </location>
</feature>
<gene>
    <name evidence="3" type="ORF">HNQ61_001614</name>
</gene>
<dbReference type="PROSITE" id="PS51257">
    <property type="entry name" value="PROKAR_LIPOPROTEIN"/>
    <property type="match status" value="1"/>
</dbReference>
<organism evidence="3 4">
    <name type="scientific">Longimicrobium terrae</name>
    <dbReference type="NCBI Taxonomy" id="1639882"/>
    <lineage>
        <taxon>Bacteria</taxon>
        <taxon>Pseudomonadati</taxon>
        <taxon>Gemmatimonadota</taxon>
        <taxon>Longimicrobiia</taxon>
        <taxon>Longimicrobiales</taxon>
        <taxon>Longimicrobiaceae</taxon>
        <taxon>Longimicrobium</taxon>
    </lineage>
</organism>
<dbReference type="SMART" id="SM00245">
    <property type="entry name" value="TSPc"/>
    <property type="match status" value="1"/>
</dbReference>